<proteinExistence type="predicted"/>
<evidence type="ECO:0000313" key="3">
    <source>
        <dbReference type="Proteomes" id="UP000233469"/>
    </source>
</evidence>
<protein>
    <submittedName>
        <fullName evidence="2">Uncharacterized protein</fullName>
    </submittedName>
</protein>
<gene>
    <name evidence="2" type="ORF">RhiirC2_540832</name>
</gene>
<sequence length="324" mass="37118">MISMPTDPSNPGARQSTISPIQSNNDNNGPPPPTRKRRTDLNKYRGQGNSNDTSRQQIEEDGDIEILQISPESVDSNSAQRLQNLASRYKSRYETVENEKGELIKNVYELQIKYEELQKNYKELQGRMDSEKRRLQQRANESDLESQNLKKQLMELKEEASRYQSALGKATNVRWGDDDSNNPVQLTKSIVEIANSIAEITTVKGKDVTIIDNTANELLQKYKCLTRVNSGKSWKSILAAALQRLIIETLFQALSNYLSQCDPRTRPKPLIYKQQVPSQSLQQQQHKITLNLLMLKLLMLKHKPNLSLLLHEKIFNLFQNVLLL</sequence>
<name>A0A2N1N3G0_9GLOM</name>
<reference evidence="2 3" key="2">
    <citation type="submission" date="2017-10" db="EMBL/GenBank/DDBJ databases">
        <title>Extensive intraspecific genome diversity in a model arbuscular mycorrhizal fungus.</title>
        <authorList>
            <person name="Chen E.C.H."/>
            <person name="Morin E."/>
            <person name="Baudet D."/>
            <person name="Noel J."/>
            <person name="Ndikumana S."/>
            <person name="Charron P."/>
            <person name="St-Onge C."/>
            <person name="Giorgi J."/>
            <person name="Grigoriev I.V."/>
            <person name="Roux C."/>
            <person name="Martin F.M."/>
            <person name="Corradi N."/>
        </authorList>
    </citation>
    <scope>NUCLEOTIDE SEQUENCE [LARGE SCALE GENOMIC DNA]</scope>
    <source>
        <strain evidence="2 3">C2</strain>
    </source>
</reference>
<evidence type="ECO:0000256" key="1">
    <source>
        <dbReference type="SAM" id="MobiDB-lite"/>
    </source>
</evidence>
<feature type="compositionally biased region" description="Polar residues" evidence="1">
    <location>
        <begin position="1"/>
        <end position="28"/>
    </location>
</feature>
<feature type="region of interest" description="Disordered" evidence="1">
    <location>
        <begin position="128"/>
        <end position="148"/>
    </location>
</feature>
<dbReference type="EMBL" id="LLXL01000843">
    <property type="protein sequence ID" value="PKK68409.1"/>
    <property type="molecule type" value="Genomic_DNA"/>
</dbReference>
<dbReference type="VEuPathDB" id="FungiDB:FUN_023067"/>
<feature type="compositionally biased region" description="Polar residues" evidence="1">
    <location>
        <begin position="47"/>
        <end position="56"/>
    </location>
</feature>
<organism evidence="2 3">
    <name type="scientific">Rhizophagus irregularis</name>
    <dbReference type="NCBI Taxonomy" id="588596"/>
    <lineage>
        <taxon>Eukaryota</taxon>
        <taxon>Fungi</taxon>
        <taxon>Fungi incertae sedis</taxon>
        <taxon>Mucoromycota</taxon>
        <taxon>Glomeromycotina</taxon>
        <taxon>Glomeromycetes</taxon>
        <taxon>Glomerales</taxon>
        <taxon>Glomeraceae</taxon>
        <taxon>Rhizophagus</taxon>
    </lineage>
</organism>
<accession>A0A2N1N3G0</accession>
<feature type="region of interest" description="Disordered" evidence="1">
    <location>
        <begin position="1"/>
        <end position="61"/>
    </location>
</feature>
<dbReference type="VEuPathDB" id="FungiDB:RhiirA1_222940"/>
<evidence type="ECO:0000313" key="2">
    <source>
        <dbReference type="EMBL" id="PKK68409.1"/>
    </source>
</evidence>
<dbReference type="AlphaFoldDB" id="A0A2N1N3G0"/>
<dbReference type="Proteomes" id="UP000233469">
    <property type="component" value="Unassembled WGS sequence"/>
</dbReference>
<reference evidence="2 3" key="1">
    <citation type="submission" date="2016-04" db="EMBL/GenBank/DDBJ databases">
        <title>Genome analyses suggest a sexual origin of heterokaryosis in a supposedly ancient asexual fungus.</title>
        <authorList>
            <person name="Ropars J."/>
            <person name="Sedzielewska K."/>
            <person name="Noel J."/>
            <person name="Charron P."/>
            <person name="Farinelli L."/>
            <person name="Marton T."/>
            <person name="Kruger M."/>
            <person name="Pelin A."/>
            <person name="Brachmann A."/>
            <person name="Corradi N."/>
        </authorList>
    </citation>
    <scope>NUCLEOTIDE SEQUENCE [LARGE SCALE GENOMIC DNA]</scope>
    <source>
        <strain evidence="2 3">C2</strain>
    </source>
</reference>
<comment type="caution">
    <text evidence="2">The sequence shown here is derived from an EMBL/GenBank/DDBJ whole genome shotgun (WGS) entry which is preliminary data.</text>
</comment>
<dbReference type="VEuPathDB" id="FungiDB:RhiirFUN_001112"/>